<comment type="function">
    <text evidence="6">Gustatory receptor which mediates acceptance or avoidance behavior, depending on its substrates.</text>
</comment>
<name>A0A9C6XU75_FRAOC</name>
<proteinExistence type="inferred from homology"/>
<comment type="subcellular location">
    <subcellularLocation>
        <location evidence="1 6">Cell membrane</location>
        <topology evidence="1 6">Multi-pass membrane protein</topology>
    </subcellularLocation>
</comment>
<evidence type="ECO:0000313" key="9">
    <source>
        <dbReference type="RefSeq" id="XP_052131177.1"/>
    </source>
</evidence>
<dbReference type="GO" id="GO:0007165">
    <property type="term" value="P:signal transduction"/>
    <property type="evidence" value="ECO:0007669"/>
    <property type="project" value="UniProtKB-KW"/>
</dbReference>
<keyword evidence="4 6" id="KW-1133">Transmembrane helix</keyword>
<keyword evidence="6" id="KW-0675">Receptor</keyword>
<dbReference type="InterPro" id="IPR013604">
    <property type="entry name" value="7TM_chemorcpt"/>
</dbReference>
<dbReference type="Pfam" id="PF08395">
    <property type="entry name" value="7tm_7"/>
    <property type="match status" value="1"/>
</dbReference>
<keyword evidence="2 6" id="KW-1003">Cell membrane</keyword>
<evidence type="ECO:0000313" key="7">
    <source>
        <dbReference type="Proteomes" id="UP000504606"/>
    </source>
</evidence>
<dbReference type="AlphaFoldDB" id="A0A9C6XU75"/>
<protein>
    <recommendedName>
        <fullName evidence="6">Gustatory receptor</fullName>
    </recommendedName>
</protein>
<comment type="caution">
    <text evidence="6">Lacks conserved residue(s) required for the propagation of feature annotation.</text>
</comment>
<dbReference type="GO" id="GO:0005886">
    <property type="term" value="C:plasma membrane"/>
    <property type="evidence" value="ECO:0007669"/>
    <property type="project" value="UniProtKB-SubCell"/>
</dbReference>
<feature type="transmembrane region" description="Helical" evidence="6">
    <location>
        <begin position="156"/>
        <end position="174"/>
    </location>
</feature>
<evidence type="ECO:0000313" key="8">
    <source>
        <dbReference type="RefSeq" id="XP_052131175.1"/>
    </source>
</evidence>
<dbReference type="RefSeq" id="XP_052131177.1">
    <property type="nucleotide sequence ID" value="XM_052275217.1"/>
</dbReference>
<evidence type="ECO:0000256" key="3">
    <source>
        <dbReference type="ARBA" id="ARBA00022692"/>
    </source>
</evidence>
<evidence type="ECO:0000256" key="6">
    <source>
        <dbReference type="RuleBase" id="RU363108"/>
    </source>
</evidence>
<reference evidence="8 9" key="1">
    <citation type="submission" date="2025-04" db="UniProtKB">
        <authorList>
            <consortium name="RefSeq"/>
        </authorList>
    </citation>
    <scope>IDENTIFICATION</scope>
    <source>
        <tissue evidence="8 9">Whole organism</tissue>
    </source>
</reference>
<gene>
    <name evidence="8 9" type="primary">LOC113217950</name>
</gene>
<organism evidence="7 8">
    <name type="scientific">Frankliniella occidentalis</name>
    <name type="common">Western flower thrips</name>
    <name type="synonym">Euthrips occidentalis</name>
    <dbReference type="NCBI Taxonomy" id="133901"/>
    <lineage>
        <taxon>Eukaryota</taxon>
        <taxon>Metazoa</taxon>
        <taxon>Ecdysozoa</taxon>
        <taxon>Arthropoda</taxon>
        <taxon>Hexapoda</taxon>
        <taxon>Insecta</taxon>
        <taxon>Pterygota</taxon>
        <taxon>Neoptera</taxon>
        <taxon>Paraneoptera</taxon>
        <taxon>Thysanoptera</taxon>
        <taxon>Terebrantia</taxon>
        <taxon>Thripoidea</taxon>
        <taxon>Thripidae</taxon>
        <taxon>Frankliniella</taxon>
    </lineage>
</organism>
<keyword evidence="7" id="KW-1185">Reference proteome</keyword>
<dbReference type="GeneID" id="113217950"/>
<evidence type="ECO:0000256" key="5">
    <source>
        <dbReference type="ARBA" id="ARBA00023136"/>
    </source>
</evidence>
<keyword evidence="6" id="KW-0807">Transducer</keyword>
<dbReference type="OrthoDB" id="10663803at2759"/>
<sequence length="412" mass="46625">MWRVLEVHWRFALLWMRLNGMVGCTGWPPRWSKARMRRSCATMFLVTIVRAALCTTSVRFVWQSLNDAHDESNYRNSLFMADFFSKNVGMTLAQLAMLRHSRRLSLLVRALLLQSYSFPDSRRKCAARSVVILLFGAFSMVYTFVSVKFMICGGSWNGAVFFIADLIPVLALSISQDSFIHVVCASVDFMTSIADGVQEHMNALPHAYARTATPRNPAPAACGQQDDSPVQGLRTLRMRYQCVQDAVHLTNCLYGPYNVLSNTITMIESVVCLYAGMAGNIGRYAQVMRSLKEIYWGIALDSCLDFQEEIWNLTLGIALTTKILFICVIGEEMHAESSRIRTALQTAIAHHPDHNLQMKAEIIRFIHQTQMQEIKFVAVDPCYYDLSTFKKVIASILTYIVVLAQFSPLFPH</sequence>
<evidence type="ECO:0000256" key="1">
    <source>
        <dbReference type="ARBA" id="ARBA00004651"/>
    </source>
</evidence>
<feature type="transmembrane region" description="Helical" evidence="6">
    <location>
        <begin position="392"/>
        <end position="410"/>
    </location>
</feature>
<accession>A0A9C6XU75</accession>
<keyword evidence="3 6" id="KW-0812">Transmembrane</keyword>
<dbReference type="GO" id="GO:0050909">
    <property type="term" value="P:sensory perception of taste"/>
    <property type="evidence" value="ECO:0007669"/>
    <property type="project" value="InterPro"/>
</dbReference>
<keyword evidence="5 6" id="KW-0472">Membrane</keyword>
<dbReference type="RefSeq" id="XP_052131175.1">
    <property type="nucleotide sequence ID" value="XM_052275215.1"/>
</dbReference>
<feature type="transmembrane region" description="Helical" evidence="6">
    <location>
        <begin position="130"/>
        <end position="150"/>
    </location>
</feature>
<evidence type="ECO:0000256" key="4">
    <source>
        <dbReference type="ARBA" id="ARBA00022989"/>
    </source>
</evidence>
<evidence type="ECO:0000256" key="2">
    <source>
        <dbReference type="ARBA" id="ARBA00022475"/>
    </source>
</evidence>
<comment type="similarity">
    <text evidence="6">Belongs to the insect chemoreceptor superfamily. Gustatory receptor (GR) family.</text>
</comment>
<dbReference type="Proteomes" id="UP000504606">
    <property type="component" value="Unplaced"/>
</dbReference>